<accession>A0ABY9QBX6</accession>
<dbReference type="Pfam" id="PF07929">
    <property type="entry name" value="PRiA4_ORF3"/>
    <property type="match status" value="1"/>
</dbReference>
<evidence type="ECO:0000259" key="2">
    <source>
        <dbReference type="Pfam" id="PF07929"/>
    </source>
</evidence>
<keyword evidence="4" id="KW-1185">Reference proteome</keyword>
<name>A0ABY9QBX6_GEOTD</name>
<dbReference type="EMBL" id="CP133461">
    <property type="protein sequence ID" value="WMV76053.1"/>
    <property type="molecule type" value="Genomic_DNA"/>
</dbReference>
<dbReference type="PANTHER" id="PTHR41878:SF1">
    <property type="entry name" value="TNPR PROTEIN"/>
    <property type="match status" value="1"/>
</dbReference>
<reference evidence="3 4" key="1">
    <citation type="submission" date="2023-08" db="EMBL/GenBank/DDBJ databases">
        <title>Complete genome sequence of Geobacillus thermodenitrificans K1041, a genetically tractable strain representative of the genus Geobacillus.</title>
        <authorList>
            <person name="Kani S."/>
            <person name="Suzuki H."/>
        </authorList>
    </citation>
    <scope>NUCLEOTIDE SEQUENCE [LARGE SCALE GENOMIC DNA]</scope>
    <source>
        <strain evidence="3 4">K1041</strain>
    </source>
</reference>
<dbReference type="RefSeq" id="WP_236934180.1">
    <property type="nucleotide sequence ID" value="NZ_CP133461.1"/>
</dbReference>
<dbReference type="InterPro" id="IPR012912">
    <property type="entry name" value="Plasmid_pRiA4b_Orf3-like"/>
</dbReference>
<proteinExistence type="predicted"/>
<gene>
    <name evidence="3" type="ORF">HSX42_17895</name>
</gene>
<dbReference type="Gene3D" id="3.10.290.30">
    <property type="entry name" value="MM3350-like"/>
    <property type="match status" value="1"/>
</dbReference>
<dbReference type="PANTHER" id="PTHR41878">
    <property type="entry name" value="LEXA REPRESSOR-RELATED"/>
    <property type="match status" value="1"/>
</dbReference>
<evidence type="ECO:0000256" key="1">
    <source>
        <dbReference type="SAM" id="MobiDB-lite"/>
    </source>
</evidence>
<dbReference type="Proteomes" id="UP001297580">
    <property type="component" value="Chromosome"/>
</dbReference>
<protein>
    <submittedName>
        <fullName evidence="3">Plasmid pRiA4b ORF-3 family protein</fullName>
    </submittedName>
</protein>
<organism evidence="3 4">
    <name type="scientific">Geobacillus thermodenitrificans</name>
    <dbReference type="NCBI Taxonomy" id="33940"/>
    <lineage>
        <taxon>Bacteria</taxon>
        <taxon>Bacillati</taxon>
        <taxon>Bacillota</taxon>
        <taxon>Bacilli</taxon>
        <taxon>Bacillales</taxon>
        <taxon>Anoxybacillaceae</taxon>
        <taxon>Geobacillus</taxon>
    </lineage>
</organism>
<feature type="region of interest" description="Disordered" evidence="1">
    <location>
        <begin position="19"/>
        <end position="47"/>
    </location>
</feature>
<dbReference type="InterPro" id="IPR024047">
    <property type="entry name" value="MM3350-like_sf"/>
</dbReference>
<evidence type="ECO:0000313" key="3">
    <source>
        <dbReference type="EMBL" id="WMV76053.1"/>
    </source>
</evidence>
<sequence>MEEKRLIDLIDELMTKLNSTKTSHPHGRWTETPKSKSTTSKKPRRSKTAYQLKISLNGIRPPIWRRVLVPGHATFHDLHLIIQEAMGWEQAHLYEFDLRNALVSIPDDWDSFHFGKERLDARRIQLQQWLTEEKQKFLYIYDFGDYWRHTITVEKIETLPKPLERATCLKGKRACPPEDCGGVYGYLELLESAANQDSLTDPELLERLDWMYDMKGEDFDPDAFNIEEVNKRLSYIHLQQRGRRRPKQRLGTFSHGCAVCS</sequence>
<dbReference type="SUPFAM" id="SSF159941">
    <property type="entry name" value="MM3350-like"/>
    <property type="match status" value="1"/>
</dbReference>
<feature type="domain" description="Plasmid pRiA4b Orf3-like" evidence="2">
    <location>
        <begin position="49"/>
        <end position="228"/>
    </location>
</feature>
<evidence type="ECO:0000313" key="4">
    <source>
        <dbReference type="Proteomes" id="UP001297580"/>
    </source>
</evidence>